<name>A0A6I8VF95_DROPS</name>
<accession>A0A6I8VF95</accession>
<evidence type="ECO:0000256" key="1">
    <source>
        <dbReference type="SAM" id="MobiDB-lite"/>
    </source>
</evidence>
<dbReference type="RefSeq" id="XP_015040029.2">
    <property type="nucleotide sequence ID" value="XM_015184543.2"/>
</dbReference>
<dbReference type="RefSeq" id="XP_015040028.2">
    <property type="nucleotide sequence ID" value="XM_015184542.2"/>
</dbReference>
<reference evidence="2" key="1">
    <citation type="submission" date="2024-06" db="UniProtKB">
        <authorList>
            <consortium name="RefSeq"/>
        </authorList>
    </citation>
    <scope>NUCLEOTIDE SEQUENCE [LARGE SCALE GENOMIC DNA]</scope>
    <source>
        <strain evidence="3">MV-25-SWS-2005</strain>
        <strain evidence="2">MV2-25</strain>
        <tissue evidence="3">Whole body</tissue>
    </source>
</reference>
<keyword evidence="2" id="KW-1185">Reference proteome</keyword>
<evidence type="ECO:0000313" key="3">
    <source>
        <dbReference type="RefSeq" id="XP_015040028.2"/>
    </source>
</evidence>
<feature type="compositionally biased region" description="Polar residues" evidence="1">
    <location>
        <begin position="107"/>
        <end position="129"/>
    </location>
</feature>
<feature type="compositionally biased region" description="Polar residues" evidence="1">
    <location>
        <begin position="561"/>
        <end position="577"/>
    </location>
</feature>
<protein>
    <submittedName>
        <fullName evidence="3 4">Uncharacterized protein</fullName>
    </submittedName>
</protein>
<reference evidence="4" key="2">
    <citation type="submission" date="2025-04" db="UniProtKB">
        <authorList>
            <consortium name="RefSeq"/>
        </authorList>
    </citation>
    <scope>IDENTIFICATION</scope>
    <source>
        <strain evidence="4">MV-25-SWS-2005</strain>
        <tissue evidence="4">Whole body</tissue>
    </source>
</reference>
<gene>
    <name evidence="3 4" type="primary">LOC4804575</name>
</gene>
<evidence type="ECO:0000313" key="2">
    <source>
        <dbReference type="Proteomes" id="UP000001819"/>
    </source>
</evidence>
<organism evidence="2 4">
    <name type="scientific">Drosophila pseudoobscura pseudoobscura</name>
    <name type="common">Fruit fly</name>
    <dbReference type="NCBI Taxonomy" id="46245"/>
    <lineage>
        <taxon>Eukaryota</taxon>
        <taxon>Metazoa</taxon>
        <taxon>Ecdysozoa</taxon>
        <taxon>Arthropoda</taxon>
        <taxon>Hexapoda</taxon>
        <taxon>Insecta</taxon>
        <taxon>Pterygota</taxon>
        <taxon>Neoptera</taxon>
        <taxon>Endopterygota</taxon>
        <taxon>Diptera</taxon>
        <taxon>Brachycera</taxon>
        <taxon>Muscomorpha</taxon>
        <taxon>Ephydroidea</taxon>
        <taxon>Drosophilidae</taxon>
        <taxon>Drosophila</taxon>
        <taxon>Sophophora</taxon>
    </lineage>
</organism>
<proteinExistence type="predicted"/>
<sequence>MTKFNANAVLWSLDDFMKIRKDEMPIYYKKEYQMSKRFNRISAHLQSYKDAEADLSQDEDDDGDCNIPTVQKSIDVDDATYEANINQLNFEKNDFDQLMYNDSLETNDVNSSTEQCEPLSQTPPRQSVKSRLGVRTTESVGNRGKQFKKKAIQKRGKAYPYNINGRNNSMENYNQNRVSANFHRGLEAYYKFRERNECFGESQNVLNIPNSHVHIENFGPNGPSFNDSSNTDNFNLNSNFMMRSNHMNTSDSNSFGGLLPNNQGPVNSNNRVGMFSNNQESANSNRIECMLQNNQEHVNLNSYGGLFLNNQRSVNSNSFGGLFPSNQGPVNSNSRVGMFPNNQRFANSNRIECLLLNNQEHVNSNGYDGLLSNNPVPVNSNGGGLLSNNPGPVNSKGYGGLFSNNPGPVNSNGHGGLLSNNQVAVNSNGHCGLLSNNQVAVNLNGHGGLLSNNIIGIGDGIGLNHPNTSRRDIIANNWNSSIEMNSTKRIPPNNFLLLNRQELLVDGSSSLSVGPARPTRGMFIGEALGMTLSDCKTVDVHEVAKNVLHLLSNAEKDSESKTNYGVHNKNTSQQREL</sequence>
<feature type="region of interest" description="Disordered" evidence="1">
    <location>
        <begin position="558"/>
        <end position="577"/>
    </location>
</feature>
<feature type="region of interest" description="Disordered" evidence="1">
    <location>
        <begin position="107"/>
        <end position="144"/>
    </location>
</feature>
<evidence type="ECO:0000313" key="4">
    <source>
        <dbReference type="RefSeq" id="XP_015040029.2"/>
    </source>
</evidence>
<dbReference type="AlphaFoldDB" id="A0A6I8VF95"/>
<dbReference type="Proteomes" id="UP000001819">
    <property type="component" value="Chromosome 3"/>
</dbReference>